<reference evidence="3" key="1">
    <citation type="submission" date="2023-03" db="EMBL/GenBank/DDBJ databases">
        <title>Classification of Bisgaard taxon 6 and taxon 10 as Exercitatus varius gen. nov., spec. nov.</title>
        <authorList>
            <person name="Christensen H."/>
        </authorList>
    </citation>
    <scope>NUCLEOTIDE SEQUENCE</scope>
    <source>
        <strain evidence="3">86116</strain>
    </source>
</reference>
<protein>
    <submittedName>
        <fullName evidence="3">Acyltransferase family protein</fullName>
    </submittedName>
</protein>
<dbReference type="InterPro" id="IPR002656">
    <property type="entry name" value="Acyl_transf_3_dom"/>
</dbReference>
<evidence type="ECO:0000313" key="4">
    <source>
        <dbReference type="Proteomes" id="UP001214976"/>
    </source>
</evidence>
<comment type="caution">
    <text evidence="3">The sequence shown here is derived from an EMBL/GenBank/DDBJ whole genome shotgun (WGS) entry which is preliminary data.</text>
</comment>
<dbReference type="Proteomes" id="UP001214976">
    <property type="component" value="Unassembled WGS sequence"/>
</dbReference>
<feature type="transmembrane region" description="Helical" evidence="1">
    <location>
        <begin position="164"/>
        <end position="185"/>
    </location>
</feature>
<dbReference type="PANTHER" id="PTHR36927:SF1">
    <property type="entry name" value="MDO-LIKE PROTEIN"/>
    <property type="match status" value="1"/>
</dbReference>
<dbReference type="GO" id="GO:0016747">
    <property type="term" value="F:acyltransferase activity, transferring groups other than amino-acyl groups"/>
    <property type="evidence" value="ECO:0007669"/>
    <property type="project" value="InterPro"/>
</dbReference>
<dbReference type="InterPro" id="IPR050623">
    <property type="entry name" value="Glucan_succinyl_AcylTrfase"/>
</dbReference>
<keyword evidence="1" id="KW-0472">Membrane</keyword>
<feature type="transmembrane region" description="Helical" evidence="1">
    <location>
        <begin position="205"/>
        <end position="222"/>
    </location>
</feature>
<sequence>MIARKEYYYGLDQLRALLMLIGVLTHAASIISPFYQWNYHSERYQDALIHNIVHITHFFRVEAFFLIAGFFSAMVLVRKGKRYFLKGRYLRVLMPLIFSILLINSFEVWFVVGHGIISRENIGIGNFIVHSWFLLTLMIISLICLLPIDKFFAYLSRFNGFVKLGLLVFYMYLPFGVKFVLNMFVPMAEHSLFYSLYGYLIEKTLYYSIYFFIGYLIYRNEAIRGFFHKKSVKTFLWVIAIAGLSYQTFSVSEAKENLPFAMRAINVCIQHASAISVSLLLFDFFFTSSFPPSRAVAFLVRSAIIVYLFHHPVLIVLGYYFDVSGMTLFVYFMLLVTAGYLLSFICYLIVNSMPLTRFMFGLK</sequence>
<dbReference type="Pfam" id="PF01757">
    <property type="entry name" value="Acyl_transf_3"/>
    <property type="match status" value="1"/>
</dbReference>
<proteinExistence type="predicted"/>
<feature type="transmembrane region" description="Helical" evidence="1">
    <location>
        <begin position="16"/>
        <end position="37"/>
    </location>
</feature>
<accession>A0AAW6Q8W1</accession>
<keyword evidence="3" id="KW-0012">Acyltransferase</keyword>
<dbReference type="RefSeq" id="WP_317477019.1">
    <property type="nucleotide sequence ID" value="NZ_JARQTW010000008.1"/>
</dbReference>
<evidence type="ECO:0000256" key="1">
    <source>
        <dbReference type="SAM" id="Phobius"/>
    </source>
</evidence>
<name>A0AAW6Q8W1_9PAST</name>
<organism evidence="3 4">
    <name type="scientific">Exercitatus varius</name>
    <dbReference type="NCBI Taxonomy" id="67857"/>
    <lineage>
        <taxon>Bacteria</taxon>
        <taxon>Pseudomonadati</taxon>
        <taxon>Pseudomonadota</taxon>
        <taxon>Gammaproteobacteria</taxon>
        <taxon>Pasteurellales</taxon>
        <taxon>Pasteurellaceae</taxon>
        <taxon>Exercitatus</taxon>
    </lineage>
</organism>
<dbReference type="PANTHER" id="PTHR36927">
    <property type="entry name" value="BLR4337 PROTEIN"/>
    <property type="match status" value="1"/>
</dbReference>
<keyword evidence="1" id="KW-1133">Transmembrane helix</keyword>
<feature type="domain" description="Acyltransferase 3" evidence="2">
    <location>
        <begin position="9"/>
        <end position="347"/>
    </location>
</feature>
<gene>
    <name evidence="3" type="ORF">P7M15_05090</name>
</gene>
<feature type="transmembrane region" description="Helical" evidence="1">
    <location>
        <begin position="132"/>
        <end position="152"/>
    </location>
</feature>
<feature type="transmembrane region" description="Helical" evidence="1">
    <location>
        <begin position="57"/>
        <end position="77"/>
    </location>
</feature>
<feature type="transmembrane region" description="Helical" evidence="1">
    <location>
        <begin position="264"/>
        <end position="286"/>
    </location>
</feature>
<evidence type="ECO:0000259" key="2">
    <source>
        <dbReference type="Pfam" id="PF01757"/>
    </source>
</evidence>
<feature type="transmembrane region" description="Helical" evidence="1">
    <location>
        <begin position="298"/>
        <end position="321"/>
    </location>
</feature>
<evidence type="ECO:0000313" key="3">
    <source>
        <dbReference type="EMBL" id="MDG2949897.1"/>
    </source>
</evidence>
<dbReference type="EMBL" id="JARQTW010000008">
    <property type="protein sequence ID" value="MDG2949897.1"/>
    <property type="molecule type" value="Genomic_DNA"/>
</dbReference>
<feature type="transmembrane region" description="Helical" evidence="1">
    <location>
        <begin position="89"/>
        <end position="112"/>
    </location>
</feature>
<keyword evidence="1" id="KW-0812">Transmembrane</keyword>
<feature type="transmembrane region" description="Helical" evidence="1">
    <location>
        <begin position="234"/>
        <end position="252"/>
    </location>
</feature>
<keyword evidence="3" id="KW-0808">Transferase</keyword>
<feature type="transmembrane region" description="Helical" evidence="1">
    <location>
        <begin position="327"/>
        <end position="350"/>
    </location>
</feature>
<dbReference type="AlphaFoldDB" id="A0AAW6Q8W1"/>